<dbReference type="Gene3D" id="3.40.1660.10">
    <property type="entry name" value="EreA-like (biosynthetic domain)"/>
    <property type="match status" value="2"/>
</dbReference>
<dbReference type="PANTHER" id="PTHR31299:SF0">
    <property type="entry name" value="ESTERASE, PUTATIVE (AFU_ORTHOLOGUE AFUA_1G05850)-RELATED"/>
    <property type="match status" value="1"/>
</dbReference>
<dbReference type="RefSeq" id="WP_187658743.1">
    <property type="nucleotide sequence ID" value="NZ_JACSOD020000348.1"/>
</dbReference>
<organism evidence="1 2">
    <name type="scientific">Flavobacterium macrobrachii</name>
    <dbReference type="NCBI Taxonomy" id="591204"/>
    <lineage>
        <taxon>Bacteria</taxon>
        <taxon>Pseudomonadati</taxon>
        <taxon>Bacteroidota</taxon>
        <taxon>Flavobacteriia</taxon>
        <taxon>Flavobacteriales</taxon>
        <taxon>Flavobacteriaceae</taxon>
        <taxon>Flavobacterium</taxon>
    </lineage>
</organism>
<evidence type="ECO:0000313" key="2">
    <source>
        <dbReference type="Proteomes" id="UP000759529"/>
    </source>
</evidence>
<proteinExistence type="predicted"/>
<dbReference type="InterPro" id="IPR007815">
    <property type="entry name" value="Emycin_Estase"/>
</dbReference>
<protein>
    <submittedName>
        <fullName evidence="1">Erythromycin esterase family protein</fullName>
    </submittedName>
</protein>
<gene>
    <name evidence="1" type="ORF">H9X54_001495</name>
</gene>
<dbReference type="PANTHER" id="PTHR31299">
    <property type="entry name" value="ESTERASE, PUTATIVE (AFU_ORTHOLOGUE AFUA_1G05850)-RELATED"/>
    <property type="match status" value="1"/>
</dbReference>
<dbReference type="InterPro" id="IPR052036">
    <property type="entry name" value="Hydrolase/PRTase-associated"/>
</dbReference>
<dbReference type="Pfam" id="PF05139">
    <property type="entry name" value="Erythro_esteras"/>
    <property type="match status" value="1"/>
</dbReference>
<accession>A0ABS2CSN7</accession>
<comment type="caution">
    <text evidence="1">The sequence shown here is derived from an EMBL/GenBank/DDBJ whole genome shotgun (WGS) entry which is preliminary data.</text>
</comment>
<keyword evidence="2" id="KW-1185">Reference proteome</keyword>
<dbReference type="SUPFAM" id="SSF159501">
    <property type="entry name" value="EreA/ChaN-like"/>
    <property type="match status" value="1"/>
</dbReference>
<dbReference type="EMBL" id="JACSOD020000348">
    <property type="protein sequence ID" value="MBM6497976.1"/>
    <property type="molecule type" value="Genomic_DNA"/>
</dbReference>
<sequence length="377" mass="44574">MFKKILVLFIFHSFLYAQVEDNLYPLNAIDHLLTTEVKDVLSKNIEDKRVVFLGESEHHIGSDFLAKTEFVKYLVEEKGYKDIVFESDFFGLYFDHKKYNVFPLWSMSKQCQELFEFLEKNDITLWGLDNQTHSYYTYHNYVNKIETFLKENGIAYHDDFINSVEKIIKYGTMAKKEFTNDEVNALLNTLDNYLQNDKIQSNKLWYQIFESFKSTVQIYTINSSSTEGIPIRDKQMAKNLSFLVHQFPDKKFIVWLANAHMAKYEYEFMKGKTMGSDFNRLNPNISYHIAVSSIHMPFRKEKYIEKSAKDATNLLHFLPSTKQNYFIDSKKLIEEHADFETKEFEGMFGFKKTKTNWFKHFDALVFIGIGEKSVLLK</sequence>
<reference evidence="1 2" key="1">
    <citation type="submission" date="2021-02" db="EMBL/GenBank/DDBJ databases">
        <authorList>
            <person name="Jung H.S."/>
            <person name="Chun B.H."/>
            <person name="Jeon C.O."/>
        </authorList>
    </citation>
    <scope>NUCLEOTIDE SEQUENCE [LARGE SCALE GENOMIC DNA]</scope>
    <source>
        <strain evidence="1 2">LMG 25203</strain>
    </source>
</reference>
<name>A0ABS2CSN7_9FLAO</name>
<evidence type="ECO:0000313" key="1">
    <source>
        <dbReference type="EMBL" id="MBM6497976.1"/>
    </source>
</evidence>
<dbReference type="Proteomes" id="UP000759529">
    <property type="component" value="Unassembled WGS sequence"/>
</dbReference>